<protein>
    <submittedName>
        <fullName evidence="2">Uncharacterized protein</fullName>
    </submittedName>
</protein>
<evidence type="ECO:0000256" key="1">
    <source>
        <dbReference type="SAM" id="Phobius"/>
    </source>
</evidence>
<keyword evidence="3" id="KW-1185">Reference proteome</keyword>
<keyword evidence="1" id="KW-1133">Transmembrane helix</keyword>
<evidence type="ECO:0000313" key="2">
    <source>
        <dbReference type="EMBL" id="OZJ05878.1"/>
    </source>
</evidence>
<sequence length="100" mass="11158">MSSSTARSNKEASFVPNTREGAKEDFSNFRAEFDEFKASLMQEIRGTQAKANSEYQNVRNDPRVKRAEAELYENSDWLMALGGGILIGAVGMFLGLRYLA</sequence>
<keyword evidence="1" id="KW-0812">Transmembrane</keyword>
<name>A0A261Y5N1_9FUNG</name>
<evidence type="ECO:0000313" key="3">
    <source>
        <dbReference type="Proteomes" id="UP000242875"/>
    </source>
</evidence>
<gene>
    <name evidence="2" type="ORF">BZG36_00919</name>
</gene>
<accession>A0A261Y5N1</accession>
<organism evidence="2 3">
    <name type="scientific">Bifiguratus adelaidae</name>
    <dbReference type="NCBI Taxonomy" id="1938954"/>
    <lineage>
        <taxon>Eukaryota</taxon>
        <taxon>Fungi</taxon>
        <taxon>Fungi incertae sedis</taxon>
        <taxon>Mucoromycota</taxon>
        <taxon>Mucoromycotina</taxon>
        <taxon>Endogonomycetes</taxon>
        <taxon>Endogonales</taxon>
        <taxon>Endogonales incertae sedis</taxon>
        <taxon>Bifiguratus</taxon>
    </lineage>
</organism>
<feature type="transmembrane region" description="Helical" evidence="1">
    <location>
        <begin position="77"/>
        <end position="99"/>
    </location>
</feature>
<proteinExistence type="predicted"/>
<reference evidence="2 3" key="1">
    <citation type="journal article" date="2017" name="Mycologia">
        <title>Bifiguratus adelaidae, gen. et sp. nov., a new member of Mucoromycotina in endophytic and soil-dwelling habitats.</title>
        <authorList>
            <person name="Torres-Cruz T.J."/>
            <person name="Billingsley Tobias T.L."/>
            <person name="Almatruk M."/>
            <person name="Hesse C."/>
            <person name="Kuske C.R."/>
            <person name="Desiro A."/>
            <person name="Benucci G.M."/>
            <person name="Bonito G."/>
            <person name="Stajich J.E."/>
            <person name="Dunlap C."/>
            <person name="Arnold A.E."/>
            <person name="Porras-Alfaro A."/>
        </authorList>
    </citation>
    <scope>NUCLEOTIDE SEQUENCE [LARGE SCALE GENOMIC DNA]</scope>
    <source>
        <strain evidence="2 3">AZ0501</strain>
    </source>
</reference>
<dbReference type="AlphaFoldDB" id="A0A261Y5N1"/>
<comment type="caution">
    <text evidence="2">The sequence shown here is derived from an EMBL/GenBank/DDBJ whole genome shotgun (WGS) entry which is preliminary data.</text>
</comment>
<dbReference type="EMBL" id="MVBO01000009">
    <property type="protein sequence ID" value="OZJ05878.1"/>
    <property type="molecule type" value="Genomic_DNA"/>
</dbReference>
<dbReference type="Proteomes" id="UP000242875">
    <property type="component" value="Unassembled WGS sequence"/>
</dbReference>
<keyword evidence="1" id="KW-0472">Membrane</keyword>